<organism evidence="3 4">
    <name type="scientific">Halomonas rhizosphaerae</name>
    <dbReference type="NCBI Taxonomy" id="3043296"/>
    <lineage>
        <taxon>Bacteria</taxon>
        <taxon>Pseudomonadati</taxon>
        <taxon>Pseudomonadota</taxon>
        <taxon>Gammaproteobacteria</taxon>
        <taxon>Oceanospirillales</taxon>
        <taxon>Halomonadaceae</taxon>
        <taxon>Halomonas</taxon>
    </lineage>
</organism>
<evidence type="ECO:0000256" key="1">
    <source>
        <dbReference type="ARBA" id="ARBA00006799"/>
    </source>
</evidence>
<sequence length="372" mass="41757">MSDTATDKPRVRVPAYRVDEPGAMSTESASLSTESVGASSARPEAFSFGDPEPVTSMRDFFYEGLWLSADEWYEPPIPLDVLAKSYRATAHHGSAMQVKRNILLRTFEPHPLLGRQAFSGLALDYLVFGNAYLEEVFGRLGKRLPFRHLRSRYMRRGGLNADRYWWVPNFVDRVELPAGRVIHLLEPDIDQGIYGVPDYIGSLQSAWLNESATLFRRRYYLNGSHAGFIMYVNDAAHNKQDIDAMREALKNSKGPGNFRNLFLYSPGGKKDGVQVIPVSEVAAKDEFWNIKNITRDDQLAGHRIPPQLMGIIPSNTGGFGDVEKAARVFVANELEPLQEAMMEINERVGEEIVRFRPYSLDGDSGPGLDPTR</sequence>
<dbReference type="InterPro" id="IPR030935">
    <property type="entry name" value="PBSX_Proteobac"/>
</dbReference>
<evidence type="ECO:0000256" key="2">
    <source>
        <dbReference type="SAM" id="MobiDB-lite"/>
    </source>
</evidence>
<accession>A0ABT6V7Y9</accession>
<dbReference type="Pfam" id="PF04860">
    <property type="entry name" value="Phage_portal"/>
    <property type="match status" value="1"/>
</dbReference>
<dbReference type="NCBIfam" id="TIGR01540">
    <property type="entry name" value="portal_PBSX"/>
    <property type="match status" value="1"/>
</dbReference>
<feature type="region of interest" description="Disordered" evidence="2">
    <location>
        <begin position="1"/>
        <end position="35"/>
    </location>
</feature>
<proteinExistence type="inferred from homology"/>
<protein>
    <submittedName>
        <fullName evidence="3">Phage portal protein</fullName>
    </submittedName>
</protein>
<evidence type="ECO:0000313" key="3">
    <source>
        <dbReference type="EMBL" id="MDI5893092.1"/>
    </source>
</evidence>
<dbReference type="RefSeq" id="WP_282736979.1">
    <property type="nucleotide sequence ID" value="NZ_JASCQP010000045.1"/>
</dbReference>
<dbReference type="EMBL" id="JASCQP010000045">
    <property type="protein sequence ID" value="MDI5893092.1"/>
    <property type="molecule type" value="Genomic_DNA"/>
</dbReference>
<reference evidence="3 4" key="1">
    <citation type="submission" date="2023-04" db="EMBL/GenBank/DDBJ databases">
        <title>Halomonas strains isolated from rhizosphere soil.</title>
        <authorList>
            <person name="Xu L."/>
            <person name="Sun J.-Q."/>
        </authorList>
    </citation>
    <scope>NUCLEOTIDE SEQUENCE [LARGE SCALE GENOMIC DNA]</scope>
    <source>
        <strain evidence="3 4">LR5S20</strain>
    </source>
</reference>
<dbReference type="InterPro" id="IPR006430">
    <property type="entry name" value="Phage_portal_PBSX"/>
</dbReference>
<feature type="compositionally biased region" description="Polar residues" evidence="2">
    <location>
        <begin position="25"/>
        <end position="35"/>
    </location>
</feature>
<gene>
    <name evidence="3" type="ORF">QLQ83_18585</name>
</gene>
<dbReference type="Proteomes" id="UP001225957">
    <property type="component" value="Unassembled WGS sequence"/>
</dbReference>
<comment type="caution">
    <text evidence="3">The sequence shown here is derived from an EMBL/GenBank/DDBJ whole genome shotgun (WGS) entry which is preliminary data.</text>
</comment>
<name>A0ABT6V7Y9_9GAMM</name>
<dbReference type="InterPro" id="IPR006944">
    <property type="entry name" value="Phage/GTA_portal"/>
</dbReference>
<dbReference type="PIRSF" id="PIRSF018494">
    <property type="entry name" value="PBSX_VPQ"/>
    <property type="match status" value="1"/>
</dbReference>
<feature type="compositionally biased region" description="Basic and acidic residues" evidence="2">
    <location>
        <begin position="1"/>
        <end position="10"/>
    </location>
</feature>
<evidence type="ECO:0000313" key="4">
    <source>
        <dbReference type="Proteomes" id="UP001225957"/>
    </source>
</evidence>
<keyword evidence="4" id="KW-1185">Reference proteome</keyword>
<comment type="similarity">
    <text evidence="1">Belongs to the phage portal family. PBSX subfamily.</text>
</comment>